<dbReference type="CDD" id="cd08830">
    <property type="entry name" value="ArfGap_ArfGap1"/>
    <property type="match status" value="1"/>
</dbReference>
<keyword evidence="9" id="KW-1185">Reference proteome</keyword>
<evidence type="ECO:0000313" key="8">
    <source>
        <dbReference type="Ensembl" id="ENSCSAVP00000006480.1"/>
    </source>
</evidence>
<name>H2YMC8_CIOSA</name>
<dbReference type="InterPro" id="IPR001164">
    <property type="entry name" value="ArfGAP_dom"/>
</dbReference>
<feature type="compositionally biased region" description="Polar residues" evidence="6">
    <location>
        <begin position="133"/>
        <end position="166"/>
    </location>
</feature>
<evidence type="ECO:0000313" key="9">
    <source>
        <dbReference type="Proteomes" id="UP000007875"/>
    </source>
</evidence>
<dbReference type="PANTHER" id="PTHR46395">
    <property type="entry name" value="ADP-RIBOSYLATION FACTOR GTPASE-ACTIVATING PROTEIN 1"/>
    <property type="match status" value="1"/>
</dbReference>
<keyword evidence="3 5" id="KW-0863">Zinc-finger</keyword>
<dbReference type="PRINTS" id="PR00405">
    <property type="entry name" value="REVINTRACTNG"/>
</dbReference>
<organism evidence="8 9">
    <name type="scientific">Ciona savignyi</name>
    <name type="common">Pacific transparent sea squirt</name>
    <dbReference type="NCBI Taxonomy" id="51511"/>
    <lineage>
        <taxon>Eukaryota</taxon>
        <taxon>Metazoa</taxon>
        <taxon>Chordata</taxon>
        <taxon>Tunicata</taxon>
        <taxon>Ascidiacea</taxon>
        <taxon>Phlebobranchia</taxon>
        <taxon>Cionidae</taxon>
        <taxon>Ciona</taxon>
    </lineage>
</organism>
<proteinExistence type="predicted"/>
<keyword evidence="2" id="KW-0479">Metal-binding</keyword>
<dbReference type="STRING" id="51511.ENSCSAVP00000006480"/>
<evidence type="ECO:0000256" key="1">
    <source>
        <dbReference type="ARBA" id="ARBA00022468"/>
    </source>
</evidence>
<keyword evidence="4" id="KW-0862">Zinc</keyword>
<evidence type="ECO:0000256" key="2">
    <source>
        <dbReference type="ARBA" id="ARBA00022723"/>
    </source>
</evidence>
<feature type="compositionally biased region" description="Polar residues" evidence="6">
    <location>
        <begin position="389"/>
        <end position="404"/>
    </location>
</feature>
<evidence type="ECO:0000256" key="4">
    <source>
        <dbReference type="ARBA" id="ARBA00022833"/>
    </source>
</evidence>
<dbReference type="GO" id="GO:0005096">
    <property type="term" value="F:GTPase activator activity"/>
    <property type="evidence" value="ECO:0007669"/>
    <property type="project" value="UniProtKB-KW"/>
</dbReference>
<dbReference type="AlphaFoldDB" id="H2YMC8"/>
<dbReference type="GO" id="GO:0030100">
    <property type="term" value="P:regulation of endocytosis"/>
    <property type="evidence" value="ECO:0007669"/>
    <property type="project" value="TreeGrafter"/>
</dbReference>
<dbReference type="PROSITE" id="PS50115">
    <property type="entry name" value="ARFGAP"/>
    <property type="match status" value="1"/>
</dbReference>
<dbReference type="GeneTree" id="ENSGT00890000139515"/>
<feature type="domain" description="Arf-GAP" evidence="7">
    <location>
        <begin position="7"/>
        <end position="124"/>
    </location>
</feature>
<feature type="region of interest" description="Disordered" evidence="6">
    <location>
        <begin position="133"/>
        <end position="172"/>
    </location>
</feature>
<dbReference type="FunFam" id="1.10.220.150:FF:000014">
    <property type="entry name" value="ADP-ribosylation factor GTPase-activating protein"/>
    <property type="match status" value="1"/>
</dbReference>
<dbReference type="Proteomes" id="UP000007875">
    <property type="component" value="Unassembled WGS sequence"/>
</dbReference>
<reference evidence="8" key="2">
    <citation type="submission" date="2025-08" db="UniProtKB">
        <authorList>
            <consortium name="Ensembl"/>
        </authorList>
    </citation>
    <scope>IDENTIFICATION</scope>
</reference>
<evidence type="ECO:0000256" key="6">
    <source>
        <dbReference type="SAM" id="MobiDB-lite"/>
    </source>
</evidence>
<dbReference type="GO" id="GO:0000139">
    <property type="term" value="C:Golgi membrane"/>
    <property type="evidence" value="ECO:0007669"/>
    <property type="project" value="TreeGrafter"/>
</dbReference>
<dbReference type="SMART" id="SM00105">
    <property type="entry name" value="ArfGap"/>
    <property type="match status" value="1"/>
</dbReference>
<dbReference type="PANTHER" id="PTHR46395:SF1">
    <property type="entry name" value="ADP-RIBOSYLATION FACTOR GTPASE-ACTIVATING PROTEIN 1"/>
    <property type="match status" value="1"/>
</dbReference>
<protein>
    <recommendedName>
        <fullName evidence="7">Arf-GAP domain-containing protein</fullName>
    </recommendedName>
</protein>
<evidence type="ECO:0000259" key="7">
    <source>
        <dbReference type="PROSITE" id="PS50115"/>
    </source>
</evidence>
<evidence type="ECO:0000256" key="5">
    <source>
        <dbReference type="PROSITE-ProRule" id="PRU00288"/>
    </source>
</evidence>
<reference evidence="8" key="3">
    <citation type="submission" date="2025-09" db="UniProtKB">
        <authorList>
            <consortium name="Ensembl"/>
        </authorList>
    </citation>
    <scope>IDENTIFICATION</scope>
</reference>
<sequence>MASPRTRRVLKELKVQNGNKSCFECGALNPQWVSVTYGIWICLECSGKHRGLGVHLSFVRSTTMDKWKEAELEKMKVGGNDLCREFFESHDDFREEWSLQEKYDSKSAALLRDKITTEAGGNEWEEATSSAQKYIPTNQRKANNLSTNHKNTSSTSAPTSGKNSNDFADFESWLDTDDDPYQQSAQSERYLGIGNESIRSEESSDFLTGAMSSLTTGWQVASKWTTSAASAAKENAAKLGSHASTLATDIGAKVNDKVVKPTQQKIHEGRVVDDITSSVTSWAGKLSSYGKSGISSLSNIMQNKGPDTEEEVNKEFWDTFGASPSTTAPATEFDDVITASSAAPVKKSDDVDLEAWLNEDTPAAATSSTTSQKDSWGGWEEVGWDNVDVTKTNNEVSVMSSKND</sequence>
<dbReference type="InterPro" id="IPR037278">
    <property type="entry name" value="ARFGAP/RecO"/>
</dbReference>
<dbReference type="InterPro" id="IPR038508">
    <property type="entry name" value="ArfGAP_dom_sf"/>
</dbReference>
<evidence type="ECO:0000256" key="3">
    <source>
        <dbReference type="ARBA" id="ARBA00022771"/>
    </source>
</evidence>
<accession>H2YMC8</accession>
<reference evidence="9" key="1">
    <citation type="submission" date="2003-08" db="EMBL/GenBank/DDBJ databases">
        <authorList>
            <person name="Birren B."/>
            <person name="Nusbaum C."/>
            <person name="Abebe A."/>
            <person name="Abouelleil A."/>
            <person name="Adekoya E."/>
            <person name="Ait-zahra M."/>
            <person name="Allen N."/>
            <person name="Allen T."/>
            <person name="An P."/>
            <person name="Anderson M."/>
            <person name="Anderson S."/>
            <person name="Arachchi H."/>
            <person name="Armbruster J."/>
            <person name="Bachantsang P."/>
            <person name="Baldwin J."/>
            <person name="Barry A."/>
            <person name="Bayul T."/>
            <person name="Blitshsteyn B."/>
            <person name="Bloom T."/>
            <person name="Blye J."/>
            <person name="Boguslavskiy L."/>
            <person name="Borowsky M."/>
            <person name="Boukhgalter B."/>
            <person name="Brunache A."/>
            <person name="Butler J."/>
            <person name="Calixte N."/>
            <person name="Calvo S."/>
            <person name="Camarata J."/>
            <person name="Campo K."/>
            <person name="Chang J."/>
            <person name="Cheshatsang Y."/>
            <person name="Citroen M."/>
            <person name="Collymore A."/>
            <person name="Considine T."/>
            <person name="Cook A."/>
            <person name="Cooke P."/>
            <person name="Corum B."/>
            <person name="Cuomo C."/>
            <person name="David R."/>
            <person name="Dawoe T."/>
            <person name="Degray S."/>
            <person name="Dodge S."/>
            <person name="Dooley K."/>
            <person name="Dorje P."/>
            <person name="Dorjee K."/>
            <person name="Dorris L."/>
            <person name="Duffey N."/>
            <person name="Dupes A."/>
            <person name="Elkins T."/>
            <person name="Engels R."/>
            <person name="Erickson J."/>
            <person name="Farina A."/>
            <person name="Faro S."/>
            <person name="Ferreira P."/>
            <person name="Fischer H."/>
            <person name="Fitzgerald M."/>
            <person name="Foley K."/>
            <person name="Gage D."/>
            <person name="Galagan J."/>
            <person name="Gearin G."/>
            <person name="Gnerre S."/>
            <person name="Gnirke A."/>
            <person name="Goyette A."/>
            <person name="Graham J."/>
            <person name="Grandbois E."/>
            <person name="Gyaltsen K."/>
            <person name="Hafez N."/>
            <person name="Hagopian D."/>
            <person name="Hagos B."/>
            <person name="Hall J."/>
            <person name="Hatcher B."/>
            <person name="Heller A."/>
            <person name="Higgins H."/>
            <person name="Honan T."/>
            <person name="Horn A."/>
            <person name="Houde N."/>
            <person name="Hughes L."/>
            <person name="Hulme W."/>
            <person name="Husby E."/>
            <person name="Iliev I."/>
            <person name="Jaffe D."/>
            <person name="Jones C."/>
            <person name="Kamal M."/>
            <person name="Kamat A."/>
            <person name="Kamvysselis M."/>
            <person name="Karlsson E."/>
            <person name="Kells C."/>
            <person name="Kieu A."/>
            <person name="Kisner P."/>
            <person name="Kodira C."/>
            <person name="Kulbokas E."/>
            <person name="Labutti K."/>
            <person name="Lama D."/>
            <person name="Landers T."/>
            <person name="Leger J."/>
            <person name="Levine S."/>
            <person name="Lewis D."/>
            <person name="Lewis T."/>
            <person name="Lindblad-toh K."/>
            <person name="Liu X."/>
            <person name="Lokyitsang T."/>
            <person name="Lokyitsang Y."/>
            <person name="Lucien O."/>
            <person name="Lui A."/>
            <person name="Ma L.J."/>
            <person name="Mabbitt R."/>
            <person name="Macdonald J."/>
            <person name="Maclean C."/>
            <person name="Major J."/>
            <person name="Manning J."/>
            <person name="Marabella R."/>
            <person name="Maru K."/>
            <person name="Matthews C."/>
            <person name="Mauceli E."/>
            <person name="Mccarthy M."/>
            <person name="Mcdonough S."/>
            <person name="Mcghee T."/>
            <person name="Meldrim J."/>
            <person name="Meneus L."/>
            <person name="Mesirov J."/>
            <person name="Mihalev A."/>
            <person name="Mihova T."/>
            <person name="Mikkelsen T."/>
            <person name="Mlenga V."/>
            <person name="Moru K."/>
            <person name="Mozes J."/>
            <person name="Mulrain L."/>
            <person name="Munson G."/>
            <person name="Naylor J."/>
            <person name="Newes C."/>
            <person name="Nguyen C."/>
            <person name="Nguyen N."/>
            <person name="Nguyen T."/>
            <person name="Nicol R."/>
            <person name="Nielsen C."/>
            <person name="Nizzari M."/>
            <person name="Norbu C."/>
            <person name="Norbu N."/>
            <person name="O'donnell P."/>
            <person name="Okoawo O."/>
            <person name="O'leary S."/>
            <person name="Omotosho B."/>
            <person name="O'neill K."/>
            <person name="Osman S."/>
            <person name="Parker S."/>
            <person name="Perrin D."/>
            <person name="Phunkhang P."/>
            <person name="Piqani B."/>
            <person name="Purcell S."/>
            <person name="Rachupka T."/>
            <person name="Ramasamy U."/>
            <person name="Rameau R."/>
            <person name="Ray V."/>
            <person name="Raymond C."/>
            <person name="Retta R."/>
            <person name="Richardson S."/>
            <person name="Rise C."/>
            <person name="Rodriguez J."/>
            <person name="Rogers J."/>
            <person name="Rogov P."/>
            <person name="Rutman M."/>
            <person name="Schupbach R."/>
            <person name="Seaman C."/>
            <person name="Settipalli S."/>
            <person name="Sharpe T."/>
            <person name="Sheridan J."/>
            <person name="Sherpa N."/>
            <person name="Shi J."/>
            <person name="Smirnov S."/>
            <person name="Smith C."/>
            <person name="Sougnez C."/>
            <person name="Spencer B."/>
            <person name="Stalker J."/>
            <person name="Stange-thomann N."/>
            <person name="Stavropoulos S."/>
            <person name="Stetson K."/>
            <person name="Stone C."/>
            <person name="Stone S."/>
            <person name="Stubbs M."/>
            <person name="Talamas J."/>
            <person name="Tchuinga P."/>
            <person name="Tenzing P."/>
            <person name="Tesfaye S."/>
            <person name="Theodore J."/>
            <person name="Thoulutsang Y."/>
            <person name="Topham K."/>
            <person name="Towey S."/>
            <person name="Tsamla T."/>
            <person name="Tsomo N."/>
            <person name="Vallee D."/>
            <person name="Vassiliev H."/>
            <person name="Venkataraman V."/>
            <person name="Vinson J."/>
            <person name="Vo A."/>
            <person name="Wade C."/>
            <person name="Wang S."/>
            <person name="Wangchuk T."/>
            <person name="Wangdi T."/>
            <person name="Whittaker C."/>
            <person name="Wilkinson J."/>
            <person name="Wu Y."/>
            <person name="Wyman D."/>
            <person name="Yadav S."/>
            <person name="Yang S."/>
            <person name="Yang X."/>
            <person name="Yeager S."/>
            <person name="Yee E."/>
            <person name="Young G."/>
            <person name="Zainoun J."/>
            <person name="Zembeck L."/>
            <person name="Zimmer A."/>
            <person name="Zody M."/>
            <person name="Lander E."/>
        </authorList>
    </citation>
    <scope>NUCLEOTIDE SEQUENCE [LARGE SCALE GENOMIC DNA]</scope>
</reference>
<dbReference type="GO" id="GO:0008270">
    <property type="term" value="F:zinc ion binding"/>
    <property type="evidence" value="ECO:0007669"/>
    <property type="project" value="UniProtKB-KW"/>
</dbReference>
<dbReference type="Pfam" id="PF01412">
    <property type="entry name" value="ArfGap"/>
    <property type="match status" value="1"/>
</dbReference>
<dbReference type="Gene3D" id="1.10.220.150">
    <property type="entry name" value="Arf GTPase activating protein"/>
    <property type="match status" value="1"/>
</dbReference>
<dbReference type="eggNOG" id="KOG0704">
    <property type="taxonomic scope" value="Eukaryota"/>
</dbReference>
<keyword evidence="1" id="KW-0343">GTPase activation</keyword>
<dbReference type="Ensembl" id="ENSCSAVT00000006562.1">
    <property type="protein sequence ID" value="ENSCSAVP00000006480.1"/>
    <property type="gene ID" value="ENSCSAVG00000003877.1"/>
</dbReference>
<dbReference type="GO" id="GO:0032012">
    <property type="term" value="P:regulation of ARF protein signal transduction"/>
    <property type="evidence" value="ECO:0007669"/>
    <property type="project" value="TreeGrafter"/>
</dbReference>
<feature type="region of interest" description="Disordered" evidence="6">
    <location>
        <begin position="353"/>
        <end position="404"/>
    </location>
</feature>
<dbReference type="OMA" id="EDNHEER"/>
<dbReference type="InParanoid" id="H2YMC8"/>
<dbReference type="SUPFAM" id="SSF57863">
    <property type="entry name" value="ArfGap/RecO-like zinc finger"/>
    <property type="match status" value="1"/>
</dbReference>